<evidence type="ECO:0000256" key="4">
    <source>
        <dbReference type="ARBA" id="ARBA00022516"/>
    </source>
</evidence>
<keyword evidence="9" id="KW-0443">Lipid metabolism</keyword>
<evidence type="ECO:0000256" key="5">
    <source>
        <dbReference type="ARBA" id="ARBA00022723"/>
    </source>
</evidence>
<evidence type="ECO:0000256" key="10">
    <source>
        <dbReference type="ARBA" id="ARBA00023160"/>
    </source>
</evidence>
<comment type="subunit">
    <text evidence="3">Homodimer.</text>
</comment>
<proteinExistence type="inferred from homology"/>
<evidence type="ECO:0000313" key="11">
    <source>
        <dbReference type="EMBL" id="WXG69246.1"/>
    </source>
</evidence>
<evidence type="ECO:0000256" key="2">
    <source>
        <dbReference type="ARBA" id="ARBA00008749"/>
    </source>
</evidence>
<dbReference type="PANTHER" id="PTHR31155">
    <property type="entry name" value="ACYL- ACYL-CARRIER-PROTEIN DESATURASE-RELATED"/>
    <property type="match status" value="1"/>
</dbReference>
<keyword evidence="12" id="KW-1185">Reference proteome</keyword>
<keyword evidence="10" id="KW-0275">Fatty acid biosynthesis</keyword>
<keyword evidence="8" id="KW-0408">Iron</keyword>
<evidence type="ECO:0000313" key="12">
    <source>
        <dbReference type="Proteomes" id="UP001432000"/>
    </source>
</evidence>
<dbReference type="InterPro" id="IPR009078">
    <property type="entry name" value="Ferritin-like_SF"/>
</dbReference>
<dbReference type="SUPFAM" id="SSF47240">
    <property type="entry name" value="Ferritin-like"/>
    <property type="match status" value="1"/>
</dbReference>
<dbReference type="Pfam" id="PF03405">
    <property type="entry name" value="FA_desaturase_2"/>
    <property type="match status" value="1"/>
</dbReference>
<gene>
    <name evidence="11" type="ORF">WDS16_01395</name>
</gene>
<dbReference type="Gene3D" id="1.10.620.20">
    <property type="entry name" value="Ribonucleotide Reductase, subunit A"/>
    <property type="match status" value="1"/>
</dbReference>
<organism evidence="11 12">
    <name type="scientific">Rhodococcus sovatensis</name>
    <dbReference type="NCBI Taxonomy" id="1805840"/>
    <lineage>
        <taxon>Bacteria</taxon>
        <taxon>Bacillati</taxon>
        <taxon>Actinomycetota</taxon>
        <taxon>Actinomycetes</taxon>
        <taxon>Mycobacteriales</taxon>
        <taxon>Nocardiaceae</taxon>
        <taxon>Rhodococcus</taxon>
    </lineage>
</organism>
<comment type="similarity">
    <text evidence="2">Belongs to the fatty acid desaturase type 2 family.</text>
</comment>
<name>A0ABZ2PS37_9NOCA</name>
<dbReference type="Proteomes" id="UP001432000">
    <property type="component" value="Chromosome"/>
</dbReference>
<keyword evidence="5" id="KW-0479">Metal-binding</keyword>
<dbReference type="InterPro" id="IPR005067">
    <property type="entry name" value="Fatty_acid_desaturase-2"/>
</dbReference>
<keyword evidence="4" id="KW-0444">Lipid biosynthesis</keyword>
<evidence type="ECO:0000256" key="3">
    <source>
        <dbReference type="ARBA" id="ARBA00011738"/>
    </source>
</evidence>
<evidence type="ECO:0000256" key="9">
    <source>
        <dbReference type="ARBA" id="ARBA00023098"/>
    </source>
</evidence>
<dbReference type="EMBL" id="CP147846">
    <property type="protein sequence ID" value="WXG69246.1"/>
    <property type="molecule type" value="Genomic_DNA"/>
</dbReference>
<reference evidence="11 12" key="1">
    <citation type="submission" date="2024-03" db="EMBL/GenBank/DDBJ databases">
        <title>Natural products discovery in diverse microorganisms through a two-stage MS feature dereplication strategy.</title>
        <authorList>
            <person name="Zhang R."/>
        </authorList>
    </citation>
    <scope>NUCLEOTIDE SEQUENCE [LARGE SCALE GENOMIC DNA]</scope>
    <source>
        <strain evidence="11 12">18930</strain>
    </source>
</reference>
<evidence type="ECO:0000256" key="7">
    <source>
        <dbReference type="ARBA" id="ARBA00023002"/>
    </source>
</evidence>
<evidence type="ECO:0000256" key="6">
    <source>
        <dbReference type="ARBA" id="ARBA00022832"/>
    </source>
</evidence>
<protein>
    <submittedName>
        <fullName evidence="11">Acyl-ACP desaturase</fullName>
        <ecNumber evidence="11">1.14.19.2</ecNumber>
    </submittedName>
</protein>
<dbReference type="InterPro" id="IPR012348">
    <property type="entry name" value="RNR-like"/>
</dbReference>
<dbReference type="GO" id="GO:0045300">
    <property type="term" value="F:stearoyl-[ACP] desaturase activity"/>
    <property type="evidence" value="ECO:0007669"/>
    <property type="project" value="UniProtKB-EC"/>
</dbReference>
<dbReference type="PANTHER" id="PTHR31155:SF9">
    <property type="entry name" value="STEAROYL-[ACYL-CARRIER-PROTEIN] 9-DESATURASE 7, CHLOROPLASTIC"/>
    <property type="match status" value="1"/>
</dbReference>
<dbReference type="RefSeq" id="WP_338889929.1">
    <property type="nucleotide sequence ID" value="NZ_CP147846.1"/>
</dbReference>
<evidence type="ECO:0000256" key="8">
    <source>
        <dbReference type="ARBA" id="ARBA00023004"/>
    </source>
</evidence>
<accession>A0ABZ2PS37</accession>
<comment type="cofactor">
    <cofactor evidence="1">
        <name>Fe(2+)</name>
        <dbReference type="ChEBI" id="CHEBI:29033"/>
    </cofactor>
</comment>
<keyword evidence="6" id="KW-0276">Fatty acid metabolism</keyword>
<evidence type="ECO:0000256" key="1">
    <source>
        <dbReference type="ARBA" id="ARBA00001954"/>
    </source>
</evidence>
<dbReference type="EC" id="1.14.19.2" evidence="11"/>
<sequence>MRALSQIALLRELEPVIEQCLGRHLATAETWDPSQYVRPERYWGQRRSPLTETAKAALVTTLLTHNNTARTEPGAPAATRGSWGSWLHEWTGEKRLHADAIQQYLVATRSVDPIALDRARFQCTTIGIEASMEGDHLLRSMVHSTVDVMATMVSHENTAVECADPVATAVLERIVADQKLHVGFYRSVVDAALGIAPAQTFKAITEVVMNFQMPGSGLPGFERSAMLIARDGIYDLRRHLDEVLLPALRGWRIFERTDTVGGERNRKMLSDFLDDLECQAATFEQMRMRALARDAEKLRAS</sequence>
<keyword evidence="7 11" id="KW-0560">Oxidoreductase</keyword>